<dbReference type="InterPro" id="IPR046672">
    <property type="entry name" value="DUF6542"/>
</dbReference>
<feature type="transmembrane region" description="Helical" evidence="2">
    <location>
        <begin position="35"/>
        <end position="53"/>
    </location>
</feature>
<evidence type="ECO:0000256" key="2">
    <source>
        <dbReference type="SAM" id="Phobius"/>
    </source>
</evidence>
<evidence type="ECO:0000313" key="4">
    <source>
        <dbReference type="EMBL" id="QFZ16721.1"/>
    </source>
</evidence>
<feature type="transmembrane region" description="Helical" evidence="2">
    <location>
        <begin position="65"/>
        <end position="82"/>
    </location>
</feature>
<keyword evidence="2" id="KW-1133">Transmembrane helix</keyword>
<feature type="transmembrane region" description="Helical" evidence="2">
    <location>
        <begin position="132"/>
        <end position="152"/>
    </location>
</feature>
<dbReference type="EMBL" id="CP034550">
    <property type="protein sequence ID" value="QFZ16721.1"/>
    <property type="molecule type" value="Genomic_DNA"/>
</dbReference>
<name>A0A5Q0GS62_SACSY</name>
<gene>
    <name evidence="4" type="ORF">EKG83_03920</name>
</gene>
<dbReference type="RefSeq" id="WP_033430458.1">
    <property type="nucleotide sequence ID" value="NZ_CP034550.1"/>
</dbReference>
<evidence type="ECO:0000259" key="3">
    <source>
        <dbReference type="Pfam" id="PF20177"/>
    </source>
</evidence>
<evidence type="ECO:0000313" key="5">
    <source>
        <dbReference type="Proteomes" id="UP000325787"/>
    </source>
</evidence>
<feature type="compositionally biased region" description="Basic and acidic residues" evidence="1">
    <location>
        <begin position="157"/>
        <end position="166"/>
    </location>
</feature>
<reference evidence="5" key="1">
    <citation type="journal article" date="2021" name="Curr. Microbiol.">
        <title>Complete genome of nocamycin-producing strain Saccharothrix syringae NRRL B-16468 reveals the biosynthetic potential for secondary metabolites.</title>
        <authorList>
            <person name="Mo X."/>
            <person name="Yang S."/>
        </authorList>
    </citation>
    <scope>NUCLEOTIDE SEQUENCE [LARGE SCALE GENOMIC DNA]</scope>
    <source>
        <strain evidence="5">ATCC 51364 / DSM 43886 / JCM 6844 / KCTC 9398 / NBRC 14523 / NRRL B-16468 / INA 2240</strain>
    </source>
</reference>
<keyword evidence="2" id="KW-0812">Transmembrane</keyword>
<feature type="domain" description="DUF6542" evidence="3">
    <location>
        <begin position="34"/>
        <end position="154"/>
    </location>
</feature>
<dbReference type="OrthoDB" id="5192877at2"/>
<feature type="compositionally biased region" description="Basic and acidic residues" evidence="1">
    <location>
        <begin position="172"/>
        <end position="242"/>
    </location>
</feature>
<evidence type="ECO:0000256" key="1">
    <source>
        <dbReference type="SAM" id="MobiDB-lite"/>
    </source>
</evidence>
<proteinExistence type="predicted"/>
<dbReference type="Proteomes" id="UP000325787">
    <property type="component" value="Chromosome"/>
</dbReference>
<accession>A0A5Q0GS62</accession>
<sequence>MTAATRDDSRSEPEDDFDEGVRWNDRAMFGSFRGLPWWAAVIITFAVAVVGAYVDLSGSEATVKLVFGITFFVGCVGAVVFVERRSMFGPIVQPPLVLAIVVPLMVVFTQGVPTGGLASIGLNLGRPLIDGFPAMALTTVCTVLIGIIRVMIQKDPNRPTPEEVREAKRKPEKPARAGRAEKAERAEKAVPAEDRPKRPRPDAPAERRRPAPADEDRPKRPRPRDGAAGDRPRRPAPREGRPGQRKPRPPRDED</sequence>
<keyword evidence="2" id="KW-0472">Membrane</keyword>
<keyword evidence="5" id="KW-1185">Reference proteome</keyword>
<protein>
    <recommendedName>
        <fullName evidence="3">DUF6542 domain-containing protein</fullName>
    </recommendedName>
</protein>
<feature type="transmembrane region" description="Helical" evidence="2">
    <location>
        <begin position="94"/>
        <end position="112"/>
    </location>
</feature>
<feature type="region of interest" description="Disordered" evidence="1">
    <location>
        <begin position="157"/>
        <end position="254"/>
    </location>
</feature>
<dbReference type="KEGG" id="ssyi:EKG83_03920"/>
<organism evidence="4 5">
    <name type="scientific">Saccharothrix syringae</name>
    <name type="common">Nocardiopsis syringae</name>
    <dbReference type="NCBI Taxonomy" id="103733"/>
    <lineage>
        <taxon>Bacteria</taxon>
        <taxon>Bacillati</taxon>
        <taxon>Actinomycetota</taxon>
        <taxon>Actinomycetes</taxon>
        <taxon>Pseudonocardiales</taxon>
        <taxon>Pseudonocardiaceae</taxon>
        <taxon>Saccharothrix</taxon>
    </lineage>
</organism>
<dbReference type="AlphaFoldDB" id="A0A5Q0GS62"/>
<dbReference type="Pfam" id="PF20177">
    <property type="entry name" value="DUF6542"/>
    <property type="match status" value="1"/>
</dbReference>